<name>V8CQZ8_9BACT</name>
<dbReference type="HOGENOM" id="CLU_3156336_0_0_10"/>
<accession>V8CQZ8</accession>
<reference evidence="1 2" key="1">
    <citation type="submission" date="2013-10" db="EMBL/GenBank/DDBJ databases">
        <title>The Genome Sequence of Prevotella nigrescens CC14M.</title>
        <authorList>
            <consortium name="The Broad Institute Genomics Platform"/>
            <person name="Earl A."/>
            <person name="Allen-Vercoe E."/>
            <person name="Daigneault M."/>
            <person name="Young S.K."/>
            <person name="Zeng Q."/>
            <person name="Gargeya S."/>
            <person name="Fitzgerald M."/>
            <person name="Abouelleil A."/>
            <person name="Alvarado L."/>
            <person name="Chapman S.B."/>
            <person name="Gainer-Dewar J."/>
            <person name="Goldberg J."/>
            <person name="Griggs A."/>
            <person name="Gujja S."/>
            <person name="Hansen M."/>
            <person name="Howarth C."/>
            <person name="Imamovic A."/>
            <person name="Ireland A."/>
            <person name="Larimer J."/>
            <person name="McCowan C."/>
            <person name="Murphy C."/>
            <person name="Pearson M."/>
            <person name="Poon T.W."/>
            <person name="Priest M."/>
            <person name="Roberts A."/>
            <person name="Saif S."/>
            <person name="Shea T."/>
            <person name="Sykes S."/>
            <person name="Wortman J."/>
            <person name="Nusbaum C."/>
            <person name="Birren B."/>
        </authorList>
    </citation>
    <scope>NUCLEOTIDE SEQUENCE [LARGE SCALE GENOMIC DNA]</scope>
    <source>
        <strain evidence="1 2">CC14M</strain>
    </source>
</reference>
<proteinExistence type="predicted"/>
<dbReference type="Proteomes" id="UP000018727">
    <property type="component" value="Unassembled WGS sequence"/>
</dbReference>
<evidence type="ECO:0000313" key="1">
    <source>
        <dbReference type="EMBL" id="ETD29813.1"/>
    </source>
</evidence>
<gene>
    <name evidence="1" type="ORF">HMPREF1173_00205</name>
</gene>
<keyword evidence="2" id="KW-1185">Reference proteome</keyword>
<organism evidence="1 2">
    <name type="scientific">Prevotella nigrescens CC14M</name>
    <dbReference type="NCBI Taxonomy" id="1073366"/>
    <lineage>
        <taxon>Bacteria</taxon>
        <taxon>Pseudomonadati</taxon>
        <taxon>Bacteroidota</taxon>
        <taxon>Bacteroidia</taxon>
        <taxon>Bacteroidales</taxon>
        <taxon>Prevotellaceae</taxon>
        <taxon>Prevotella</taxon>
    </lineage>
</organism>
<comment type="caution">
    <text evidence="1">The sequence shown here is derived from an EMBL/GenBank/DDBJ whole genome shotgun (WGS) entry which is preliminary data.</text>
</comment>
<evidence type="ECO:0000313" key="2">
    <source>
        <dbReference type="Proteomes" id="UP000018727"/>
    </source>
</evidence>
<sequence>MYAKVFFQLNLSFSLGLYTKLHKSSLYLEPSKLRETLKFFLSSRASIV</sequence>
<dbReference type="AlphaFoldDB" id="V8CQZ8"/>
<protein>
    <submittedName>
        <fullName evidence="1">Uncharacterized protein</fullName>
    </submittedName>
</protein>
<dbReference type="EMBL" id="AZJH01000003">
    <property type="protein sequence ID" value="ETD29813.1"/>
    <property type="molecule type" value="Genomic_DNA"/>
</dbReference>